<organism evidence="1 2">
    <name type="scientific">Maccoyibacter intestinihominis</name>
    <dbReference type="NCBI Taxonomy" id="3133499"/>
    <lineage>
        <taxon>Bacteria</taxon>
        <taxon>Bacillati</taxon>
        <taxon>Bacillota</taxon>
        <taxon>Clostridia</taxon>
        <taxon>Lachnospirales</taxon>
        <taxon>Lachnospiraceae</taxon>
        <taxon>Maccoyibacter</taxon>
    </lineage>
</organism>
<dbReference type="SUPFAM" id="SSF52540">
    <property type="entry name" value="P-loop containing nucleoside triphosphate hydrolases"/>
    <property type="match status" value="1"/>
</dbReference>
<proteinExistence type="predicted"/>
<dbReference type="RefSeq" id="WP_353530221.1">
    <property type="nucleotide sequence ID" value="NZ_JBBMEX010000003.1"/>
</dbReference>
<accession>A0ABV1HBP8</accession>
<dbReference type="GO" id="GO:0005524">
    <property type="term" value="F:ATP binding"/>
    <property type="evidence" value="ECO:0007669"/>
    <property type="project" value="UniProtKB-KW"/>
</dbReference>
<keyword evidence="1" id="KW-0067">ATP-binding</keyword>
<reference evidence="1 2" key="1">
    <citation type="submission" date="2024-03" db="EMBL/GenBank/DDBJ databases">
        <title>Human intestinal bacterial collection.</title>
        <authorList>
            <person name="Pauvert C."/>
            <person name="Hitch T.C.A."/>
            <person name="Clavel T."/>
        </authorList>
    </citation>
    <scope>NUCLEOTIDE SEQUENCE [LARGE SCALE GENOMIC DNA]</scope>
    <source>
        <strain evidence="1 2">CLA-AA-H185</strain>
    </source>
</reference>
<dbReference type="Proteomes" id="UP001454489">
    <property type="component" value="Unassembled WGS sequence"/>
</dbReference>
<evidence type="ECO:0000313" key="2">
    <source>
        <dbReference type="Proteomes" id="UP001454489"/>
    </source>
</evidence>
<evidence type="ECO:0000313" key="1">
    <source>
        <dbReference type="EMBL" id="MEQ2557143.1"/>
    </source>
</evidence>
<keyword evidence="1" id="KW-0547">Nucleotide-binding</keyword>
<protein>
    <submittedName>
        <fullName evidence="1">ATP-binding protein</fullName>
    </submittedName>
</protein>
<sequence length="437" mass="50076">MERHIPKKTYRNIMNSLGGGTVPREGLGYIAVGREQEIDSLLRDTEIIQDGGATFRFVVGDYGSGKTFLLQTIKEYCVKNDFIVAEADLSPDRALIGNSTKKKGLATYRELMSNVSNKTNQSGRALTKVLESWVNNMFARAAAQMTQNPYGETNIEHIAETLMLEDCAKLQTLAYGYEFTMGLRLFWKASRTSDINEKMTGQENVLRWFRGEFKTNQEAKKELGINAIVEDGNWFDYIMLWSQFFVLAGYKGFIILIDELAYICNTANGITRQNNYEKILMMYNAALQGKAEYLGIIMGGIPKSIYDKKKGIFSYEAMRSRLSTGSYQDTGIINMMTPIIKVFPLTKEEMYVLLEKLAEIHAQLYEYEKVITEDEMIDFVKLAYLKRETTFITPRTMIRDFIQILDVKRQNPDKGIRDILSAYKFAVDEEQTYEDND</sequence>
<dbReference type="EMBL" id="JBBMEX010000003">
    <property type="protein sequence ID" value="MEQ2557143.1"/>
    <property type="molecule type" value="Genomic_DNA"/>
</dbReference>
<dbReference type="InterPro" id="IPR021228">
    <property type="entry name" value="BrxD"/>
</dbReference>
<name>A0ABV1HBP8_9FIRM</name>
<dbReference type="InterPro" id="IPR027417">
    <property type="entry name" value="P-loop_NTPase"/>
</dbReference>
<comment type="caution">
    <text evidence="1">The sequence shown here is derived from an EMBL/GenBank/DDBJ whole genome shotgun (WGS) entry which is preliminary data.</text>
</comment>
<gene>
    <name evidence="1" type="ORF">WMO43_04525</name>
</gene>
<keyword evidence="2" id="KW-1185">Reference proteome</keyword>
<dbReference type="Pfam" id="PF10923">
    <property type="entry name" value="BrxC_BrxD"/>
    <property type="match status" value="1"/>
</dbReference>